<evidence type="ECO:0000313" key="2">
    <source>
        <dbReference type="EMBL" id="KID83659.1"/>
    </source>
</evidence>
<dbReference type="InterPro" id="IPR013087">
    <property type="entry name" value="Znf_C2H2_type"/>
</dbReference>
<feature type="domain" description="C2H2-type" evidence="1">
    <location>
        <begin position="4"/>
        <end position="26"/>
    </location>
</feature>
<feature type="domain" description="C2H2-type" evidence="1">
    <location>
        <begin position="62"/>
        <end position="84"/>
    </location>
</feature>
<dbReference type="Proteomes" id="UP000031192">
    <property type="component" value="Unassembled WGS sequence"/>
</dbReference>
<dbReference type="InterPro" id="IPR036236">
    <property type="entry name" value="Znf_C2H2_sf"/>
</dbReference>
<evidence type="ECO:0000313" key="3">
    <source>
        <dbReference type="Proteomes" id="UP000031192"/>
    </source>
</evidence>
<dbReference type="OrthoDB" id="6077919at2759"/>
<feature type="domain" description="C2H2-type" evidence="1">
    <location>
        <begin position="33"/>
        <end position="55"/>
    </location>
</feature>
<comment type="caution">
    <text evidence="2">The sequence shown here is derived from an EMBL/GenBank/DDBJ whole genome shotgun (WGS) entry which is preliminary data.</text>
</comment>
<reference evidence="2 3" key="1">
    <citation type="journal article" date="2014" name="Proc. Natl. Acad. Sci. U.S.A.">
        <title>Trajectory and genomic determinants of fungal-pathogen speciation and host adaptation.</title>
        <authorList>
            <person name="Hu X."/>
            <person name="Xiao G."/>
            <person name="Zheng P."/>
            <person name="Shang Y."/>
            <person name="Su Y."/>
            <person name="Zhang X."/>
            <person name="Liu X."/>
            <person name="Zhan S."/>
            <person name="St Leger R.J."/>
            <person name="Wang C."/>
        </authorList>
    </citation>
    <scope>NUCLEOTIDE SEQUENCE [LARGE SCALE GENOMIC DNA]</scope>
    <source>
        <strain evidence="2 3">ARSEF 977</strain>
    </source>
</reference>
<protein>
    <submittedName>
        <fullName evidence="2">Zinc finger, C2H2</fullName>
    </submittedName>
</protein>
<dbReference type="Gene3D" id="3.30.160.60">
    <property type="entry name" value="Classic Zinc Finger"/>
    <property type="match status" value="2"/>
</dbReference>
<dbReference type="SUPFAM" id="SSF57667">
    <property type="entry name" value="beta-beta-alpha zinc fingers"/>
    <property type="match status" value="2"/>
</dbReference>
<dbReference type="AlphaFoldDB" id="A0A0B4HVV6"/>
<gene>
    <name evidence="2" type="ORF">MGU_09045</name>
</gene>
<proteinExistence type="predicted"/>
<dbReference type="SMART" id="SM00355">
    <property type="entry name" value="ZnF_C2H2"/>
    <property type="match status" value="3"/>
</dbReference>
<sequence>MYECDSCTRVFYSYRSCEQHMDALDHWAPLYECETCTREFGSWHAAQQHMDALDHWATTYLCETCDSEFYSERAANQHMQAKGHFKNYCPECDRYFGNANSLRMVSSFPPHGKHYKHVS</sequence>
<dbReference type="Pfam" id="PF12874">
    <property type="entry name" value="zf-met"/>
    <property type="match status" value="1"/>
</dbReference>
<evidence type="ECO:0000259" key="1">
    <source>
        <dbReference type="PROSITE" id="PS00028"/>
    </source>
</evidence>
<dbReference type="HOGENOM" id="CLU_143672_0_0_1"/>
<keyword evidence="3" id="KW-1185">Reference proteome</keyword>
<name>A0A0B4HVV6_METGA</name>
<dbReference type="EMBL" id="AZNH01000055">
    <property type="protein sequence ID" value="KID83659.1"/>
    <property type="molecule type" value="Genomic_DNA"/>
</dbReference>
<accession>A0A0B4HVV6</accession>
<organism evidence="2 3">
    <name type="scientific">Metarhizium guizhouense (strain ARSEF 977)</name>
    <dbReference type="NCBI Taxonomy" id="1276136"/>
    <lineage>
        <taxon>Eukaryota</taxon>
        <taxon>Fungi</taxon>
        <taxon>Dikarya</taxon>
        <taxon>Ascomycota</taxon>
        <taxon>Pezizomycotina</taxon>
        <taxon>Sordariomycetes</taxon>
        <taxon>Hypocreomycetidae</taxon>
        <taxon>Hypocreales</taxon>
        <taxon>Clavicipitaceae</taxon>
        <taxon>Metarhizium</taxon>
    </lineage>
</organism>
<dbReference type="PROSITE" id="PS00028">
    <property type="entry name" value="ZINC_FINGER_C2H2_1"/>
    <property type="match status" value="3"/>
</dbReference>